<keyword evidence="2" id="KW-1185">Reference proteome</keyword>
<sequence>MIKQNKFKRFSHMPIKLLLQSRIFLNLQPRQCVICRCNVTFNFHSSEVGVSQKNVFVHQFKSPTRTPNA</sequence>
<reference evidence="1" key="2">
    <citation type="submission" date="2020-11" db="EMBL/GenBank/DDBJ databases">
        <authorList>
            <person name="McCartney M.A."/>
            <person name="Auch B."/>
            <person name="Kono T."/>
            <person name="Mallez S."/>
            <person name="Becker A."/>
            <person name="Gohl D.M."/>
            <person name="Silverstein K.A.T."/>
            <person name="Koren S."/>
            <person name="Bechman K.B."/>
            <person name="Herman A."/>
            <person name="Abrahante J.E."/>
            <person name="Garbe J."/>
        </authorList>
    </citation>
    <scope>NUCLEOTIDE SEQUENCE</scope>
    <source>
        <strain evidence="1">Duluth1</strain>
        <tissue evidence="1">Whole animal</tissue>
    </source>
</reference>
<comment type="caution">
    <text evidence="1">The sequence shown here is derived from an EMBL/GenBank/DDBJ whole genome shotgun (WGS) entry which is preliminary data.</text>
</comment>
<evidence type="ECO:0000313" key="2">
    <source>
        <dbReference type="Proteomes" id="UP000828390"/>
    </source>
</evidence>
<dbReference type="EMBL" id="JAIWYP010000016">
    <property type="protein sequence ID" value="KAH3695996.1"/>
    <property type="molecule type" value="Genomic_DNA"/>
</dbReference>
<evidence type="ECO:0000313" key="1">
    <source>
        <dbReference type="EMBL" id="KAH3695996.1"/>
    </source>
</evidence>
<dbReference type="Proteomes" id="UP000828390">
    <property type="component" value="Unassembled WGS sequence"/>
</dbReference>
<proteinExistence type="predicted"/>
<protein>
    <submittedName>
        <fullName evidence="1">Uncharacterized protein</fullName>
    </submittedName>
</protein>
<accession>A0A9D3YBZ0</accession>
<organism evidence="1 2">
    <name type="scientific">Dreissena polymorpha</name>
    <name type="common">Zebra mussel</name>
    <name type="synonym">Mytilus polymorpha</name>
    <dbReference type="NCBI Taxonomy" id="45954"/>
    <lineage>
        <taxon>Eukaryota</taxon>
        <taxon>Metazoa</taxon>
        <taxon>Spiralia</taxon>
        <taxon>Lophotrochozoa</taxon>
        <taxon>Mollusca</taxon>
        <taxon>Bivalvia</taxon>
        <taxon>Autobranchia</taxon>
        <taxon>Heteroconchia</taxon>
        <taxon>Euheterodonta</taxon>
        <taxon>Imparidentia</taxon>
        <taxon>Neoheterodontei</taxon>
        <taxon>Myida</taxon>
        <taxon>Dreissenoidea</taxon>
        <taxon>Dreissenidae</taxon>
        <taxon>Dreissena</taxon>
    </lineage>
</organism>
<dbReference type="AlphaFoldDB" id="A0A9D3YBZ0"/>
<gene>
    <name evidence="1" type="ORF">DPMN_083457</name>
</gene>
<name>A0A9D3YBZ0_DREPO</name>
<reference evidence="1" key="1">
    <citation type="journal article" date="2019" name="bioRxiv">
        <title>The Genome of the Zebra Mussel, Dreissena polymorpha: A Resource for Invasive Species Research.</title>
        <authorList>
            <person name="McCartney M.A."/>
            <person name="Auch B."/>
            <person name="Kono T."/>
            <person name="Mallez S."/>
            <person name="Zhang Y."/>
            <person name="Obille A."/>
            <person name="Becker A."/>
            <person name="Abrahante J.E."/>
            <person name="Garbe J."/>
            <person name="Badalamenti J.P."/>
            <person name="Herman A."/>
            <person name="Mangelson H."/>
            <person name="Liachko I."/>
            <person name="Sullivan S."/>
            <person name="Sone E.D."/>
            <person name="Koren S."/>
            <person name="Silverstein K.A.T."/>
            <person name="Beckman K.B."/>
            <person name="Gohl D.M."/>
        </authorList>
    </citation>
    <scope>NUCLEOTIDE SEQUENCE</scope>
    <source>
        <strain evidence="1">Duluth1</strain>
        <tissue evidence="1">Whole animal</tissue>
    </source>
</reference>